<sequence>MSSDRHSPPLPSPVATDRRRASITGQTFQDLFGRQNSIGGQQNGTSPYPGPITTAAVNAQRRRLSLTTIGLSASPNQSSPFQSARPRTESLSSANSGSVDESPFEDDLAPSASSASSNPTTPFARRLSFGARALRDVRQSNGNIGNANGRPSIHKASSPPTARSRGLSSSASSFPSPLPILVPAATSTSSERSASASAPTSVFPHVLAEHFKNHPDQDLDQHELTSLLFHTGEGYNVAENLRSRAQRSSVSTAHPLHSSPQAPPHQRAKSVTVMEPPAREMPKAAKVPDAFQERILKGDFYMD</sequence>
<organism evidence="1 2">
    <name type="scientific">Lindgomyces ingoldianus</name>
    <dbReference type="NCBI Taxonomy" id="673940"/>
    <lineage>
        <taxon>Eukaryota</taxon>
        <taxon>Fungi</taxon>
        <taxon>Dikarya</taxon>
        <taxon>Ascomycota</taxon>
        <taxon>Pezizomycotina</taxon>
        <taxon>Dothideomycetes</taxon>
        <taxon>Pleosporomycetidae</taxon>
        <taxon>Pleosporales</taxon>
        <taxon>Lindgomycetaceae</taxon>
        <taxon>Lindgomyces</taxon>
    </lineage>
</organism>
<evidence type="ECO:0000313" key="2">
    <source>
        <dbReference type="Proteomes" id="UP000799755"/>
    </source>
</evidence>
<keyword evidence="2" id="KW-1185">Reference proteome</keyword>
<comment type="caution">
    <text evidence="1">The sequence shown here is derived from an EMBL/GenBank/DDBJ whole genome shotgun (WGS) entry which is preliminary data.</text>
</comment>
<reference evidence="1" key="1">
    <citation type="journal article" date="2020" name="Stud. Mycol.">
        <title>101 Dothideomycetes genomes: a test case for predicting lifestyles and emergence of pathogens.</title>
        <authorList>
            <person name="Haridas S."/>
            <person name="Albert R."/>
            <person name="Binder M."/>
            <person name="Bloem J."/>
            <person name="Labutti K."/>
            <person name="Salamov A."/>
            <person name="Andreopoulos B."/>
            <person name="Baker S."/>
            <person name="Barry K."/>
            <person name="Bills G."/>
            <person name="Bluhm B."/>
            <person name="Cannon C."/>
            <person name="Castanera R."/>
            <person name="Culley D."/>
            <person name="Daum C."/>
            <person name="Ezra D."/>
            <person name="Gonzalez J."/>
            <person name="Henrissat B."/>
            <person name="Kuo A."/>
            <person name="Liang C."/>
            <person name="Lipzen A."/>
            <person name="Lutzoni F."/>
            <person name="Magnuson J."/>
            <person name="Mondo S."/>
            <person name="Nolan M."/>
            <person name="Ohm R."/>
            <person name="Pangilinan J."/>
            <person name="Park H.-J."/>
            <person name="Ramirez L."/>
            <person name="Alfaro M."/>
            <person name="Sun H."/>
            <person name="Tritt A."/>
            <person name="Yoshinaga Y."/>
            <person name="Zwiers L.-H."/>
            <person name="Turgeon B."/>
            <person name="Goodwin S."/>
            <person name="Spatafora J."/>
            <person name="Crous P."/>
            <person name="Grigoriev I."/>
        </authorList>
    </citation>
    <scope>NUCLEOTIDE SEQUENCE</scope>
    <source>
        <strain evidence="1">ATCC 200398</strain>
    </source>
</reference>
<dbReference type="Proteomes" id="UP000799755">
    <property type="component" value="Unassembled WGS sequence"/>
</dbReference>
<name>A0ACB6R8F6_9PLEO</name>
<evidence type="ECO:0000313" key="1">
    <source>
        <dbReference type="EMBL" id="KAF2474605.1"/>
    </source>
</evidence>
<dbReference type="EMBL" id="MU003497">
    <property type="protein sequence ID" value="KAF2474605.1"/>
    <property type="molecule type" value="Genomic_DNA"/>
</dbReference>
<accession>A0ACB6R8F6</accession>
<proteinExistence type="predicted"/>
<protein>
    <submittedName>
        <fullName evidence="1">Uncharacterized protein</fullName>
    </submittedName>
</protein>
<gene>
    <name evidence="1" type="ORF">BDR25DRAFT_214431</name>
</gene>